<dbReference type="Proteomes" id="UP000026714">
    <property type="component" value="Unassembled WGS sequence"/>
</dbReference>
<dbReference type="InterPro" id="IPR029044">
    <property type="entry name" value="Nucleotide-diphossugar_trans"/>
</dbReference>
<dbReference type="EMBL" id="AZRA01000104">
    <property type="protein sequence ID" value="KDB50915.1"/>
    <property type="molecule type" value="Genomic_DNA"/>
</dbReference>
<keyword evidence="4" id="KW-1185">Reference proteome</keyword>
<dbReference type="eggNOG" id="COG2068">
    <property type="taxonomic scope" value="Bacteria"/>
</dbReference>
<evidence type="ECO:0000256" key="1">
    <source>
        <dbReference type="ARBA" id="ARBA00022842"/>
    </source>
</evidence>
<dbReference type="SUPFAM" id="SSF53448">
    <property type="entry name" value="Nucleotide-diphospho-sugar transferases"/>
    <property type="match status" value="1"/>
</dbReference>
<gene>
    <name evidence="3" type="ORF">X805_34210</name>
</gene>
<dbReference type="GO" id="GO:0016779">
    <property type="term" value="F:nucleotidyltransferase activity"/>
    <property type="evidence" value="ECO:0007669"/>
    <property type="project" value="UniProtKB-ARBA"/>
</dbReference>
<protein>
    <recommendedName>
        <fullName evidence="2">MobA-like NTP transferase domain-containing protein</fullName>
    </recommendedName>
</protein>
<accession>A0A059KHR4</accession>
<feature type="domain" description="MobA-like NTP transferase" evidence="2">
    <location>
        <begin position="7"/>
        <end position="159"/>
    </location>
</feature>
<dbReference type="InterPro" id="IPR025877">
    <property type="entry name" value="MobA-like_NTP_Trfase"/>
</dbReference>
<name>A0A059KHR4_9BURK</name>
<dbReference type="PANTHER" id="PTHR43777:SF1">
    <property type="entry name" value="MOLYBDENUM COFACTOR CYTIDYLYLTRANSFERASE"/>
    <property type="match status" value="1"/>
</dbReference>
<sequence>MSAPVQALVLAAGLGRRLGGRPKAALEISGQSLLARLVAALRTAGVAEVGVVVGGPHQAVLTALAERCGAGIIPHRLPTPDLIDSQRRALEWHQAERPDADLLLTVADLPWLTAADLSGLLGAWRARPAGTEAMRPVVAGTVGHPLLLAAPLAARLAAQGAGVREGLAALGVRPQPWPCATRGPVEDLDTPDDLARLRQALAPVRVDWPDR</sequence>
<evidence type="ECO:0000313" key="3">
    <source>
        <dbReference type="EMBL" id="KDB50915.1"/>
    </source>
</evidence>
<dbReference type="RefSeq" id="WP_051632188.1">
    <property type="nucleotide sequence ID" value="NZ_AZRA01000104.1"/>
</dbReference>
<organism evidence="3 4">
    <name type="scientific">Sphaerotilus natans subsp. natans DSM 6575</name>
    <dbReference type="NCBI Taxonomy" id="1286631"/>
    <lineage>
        <taxon>Bacteria</taxon>
        <taxon>Pseudomonadati</taxon>
        <taxon>Pseudomonadota</taxon>
        <taxon>Betaproteobacteria</taxon>
        <taxon>Burkholderiales</taxon>
        <taxon>Sphaerotilaceae</taxon>
        <taxon>Sphaerotilus</taxon>
    </lineage>
</organism>
<dbReference type="PANTHER" id="PTHR43777">
    <property type="entry name" value="MOLYBDENUM COFACTOR CYTIDYLYLTRANSFERASE"/>
    <property type="match status" value="1"/>
</dbReference>
<dbReference type="Pfam" id="PF12804">
    <property type="entry name" value="NTP_transf_3"/>
    <property type="match status" value="1"/>
</dbReference>
<dbReference type="STRING" id="34103.SAMN05421778_106101"/>
<proteinExistence type="predicted"/>
<evidence type="ECO:0000259" key="2">
    <source>
        <dbReference type="Pfam" id="PF12804"/>
    </source>
</evidence>
<dbReference type="Gene3D" id="3.90.550.10">
    <property type="entry name" value="Spore Coat Polysaccharide Biosynthesis Protein SpsA, Chain A"/>
    <property type="match status" value="1"/>
</dbReference>
<reference evidence="3 4" key="1">
    <citation type="journal article" date="2014" name="FEMS Microbiol. Ecol.">
        <title>Sphaerotilus natans encrusted with nanoball-shaped Fe(III) oxide minerals formed by nitrate-reducing mixotrophic Fe(II) oxidation.</title>
        <authorList>
            <person name="Park S."/>
            <person name="Kim D.H."/>
            <person name="Lee J.H."/>
            <person name="Hur H.G."/>
        </authorList>
    </citation>
    <scope>NUCLEOTIDE SEQUENCE [LARGE SCALE GENOMIC DNA]</scope>
    <source>
        <strain evidence="3 4">DSM 6575</strain>
    </source>
</reference>
<dbReference type="AlphaFoldDB" id="A0A059KHR4"/>
<keyword evidence="1" id="KW-0460">Magnesium</keyword>
<evidence type="ECO:0000313" key="4">
    <source>
        <dbReference type="Proteomes" id="UP000026714"/>
    </source>
</evidence>
<comment type="caution">
    <text evidence="3">The sequence shown here is derived from an EMBL/GenBank/DDBJ whole genome shotgun (WGS) entry which is preliminary data.</text>
</comment>